<dbReference type="AlphaFoldDB" id="A0A370NMN3"/>
<name>A0A370NMN3_9BURK</name>
<accession>A0A370NMN3</accession>
<reference evidence="3" key="1">
    <citation type="submission" date="2018-06" db="EMBL/GenBank/DDBJ databases">
        <authorList>
            <person name="Feng T."/>
            <person name="Jeon C.O."/>
        </authorList>
    </citation>
    <scope>NUCLEOTIDE SEQUENCE [LARGE SCALE GENOMIC DNA]</scope>
    <source>
        <strain evidence="3">S23</strain>
    </source>
</reference>
<sequence length="148" mass="16785">MKTALDEYLDALRRLQDNNPRIVPKNSKINNDNVALEAGRGKGSIKKSRALFADLILEIRTAAEEQRKKTKAEPPTGNPDVVIKELKDENSRLLRAYEEAIAREVSLLYENDRLRTQIAQSSYGNVIGIEPHLQKRKKNVDGEDGFDR</sequence>
<dbReference type="EMBL" id="QKWJ01000053">
    <property type="protein sequence ID" value="RDK06859.1"/>
    <property type="molecule type" value="Genomic_DNA"/>
</dbReference>
<dbReference type="Proteomes" id="UP000255165">
    <property type="component" value="Unassembled WGS sequence"/>
</dbReference>
<evidence type="ECO:0000313" key="2">
    <source>
        <dbReference type="EMBL" id="RDK06859.1"/>
    </source>
</evidence>
<organism evidence="2 3">
    <name type="scientific">Cupriavidus lacunae</name>
    <dbReference type="NCBI Taxonomy" id="2666307"/>
    <lineage>
        <taxon>Bacteria</taxon>
        <taxon>Pseudomonadati</taxon>
        <taxon>Pseudomonadota</taxon>
        <taxon>Betaproteobacteria</taxon>
        <taxon>Burkholderiales</taxon>
        <taxon>Burkholderiaceae</taxon>
        <taxon>Cupriavidus</taxon>
    </lineage>
</organism>
<proteinExistence type="predicted"/>
<gene>
    <name evidence="2" type="ORF">DN412_29225</name>
</gene>
<keyword evidence="3" id="KW-1185">Reference proteome</keyword>
<comment type="caution">
    <text evidence="2">The sequence shown here is derived from an EMBL/GenBank/DDBJ whole genome shotgun (WGS) entry which is preliminary data.</text>
</comment>
<evidence type="ECO:0000256" key="1">
    <source>
        <dbReference type="SAM" id="MobiDB-lite"/>
    </source>
</evidence>
<dbReference type="RefSeq" id="WP_115214759.1">
    <property type="nucleotide sequence ID" value="NZ_QKWJ01000053.1"/>
</dbReference>
<protein>
    <submittedName>
        <fullName evidence="2">Uncharacterized protein</fullName>
    </submittedName>
</protein>
<evidence type="ECO:0000313" key="3">
    <source>
        <dbReference type="Proteomes" id="UP000255165"/>
    </source>
</evidence>
<feature type="region of interest" description="Disordered" evidence="1">
    <location>
        <begin position="64"/>
        <end position="83"/>
    </location>
</feature>